<evidence type="ECO:0000313" key="2">
    <source>
        <dbReference type="Proteomes" id="UP001501470"/>
    </source>
</evidence>
<dbReference type="Proteomes" id="UP001501470">
    <property type="component" value="Unassembled WGS sequence"/>
</dbReference>
<evidence type="ECO:0000313" key="1">
    <source>
        <dbReference type="EMBL" id="GAA1499648.1"/>
    </source>
</evidence>
<organism evidence="1 2">
    <name type="scientific">Dactylosporangium maewongense</name>
    <dbReference type="NCBI Taxonomy" id="634393"/>
    <lineage>
        <taxon>Bacteria</taxon>
        <taxon>Bacillati</taxon>
        <taxon>Actinomycetota</taxon>
        <taxon>Actinomycetes</taxon>
        <taxon>Micromonosporales</taxon>
        <taxon>Micromonosporaceae</taxon>
        <taxon>Dactylosporangium</taxon>
    </lineage>
</organism>
<accession>A0ABN1ZIA9</accession>
<reference evidence="2" key="1">
    <citation type="journal article" date="2019" name="Int. J. Syst. Evol. Microbiol.">
        <title>The Global Catalogue of Microorganisms (GCM) 10K type strain sequencing project: providing services to taxonomists for standard genome sequencing and annotation.</title>
        <authorList>
            <consortium name="The Broad Institute Genomics Platform"/>
            <consortium name="The Broad Institute Genome Sequencing Center for Infectious Disease"/>
            <person name="Wu L."/>
            <person name="Ma J."/>
        </authorList>
    </citation>
    <scope>NUCLEOTIDE SEQUENCE [LARGE SCALE GENOMIC DNA]</scope>
    <source>
        <strain evidence="2">JCM 15933</strain>
    </source>
</reference>
<dbReference type="EMBL" id="BAAAQD010000001">
    <property type="protein sequence ID" value="GAA1499648.1"/>
    <property type="molecule type" value="Genomic_DNA"/>
</dbReference>
<gene>
    <name evidence="1" type="ORF">GCM10009827_002570</name>
</gene>
<sequence length="197" mass="20504">MNTDPSPAEAYAEALAELAPGERVLAAVVAKAPLGLGPPLPPDGDDSPVTAGSAAGAVAGAILSPPKPGQGFFWWLVFGRSAAGAATSTAAACHAATLGTGGPLLLVVTDARLRLYEPLDQAHFIDEPKYHTRPATERLRPVWDVPRAGVRSARVGWHRLNPSRLTVEFTDGSWASFAGLLTMGRRKAAPVVAALTR</sequence>
<name>A0ABN1ZIA9_9ACTN</name>
<proteinExistence type="predicted"/>
<comment type="caution">
    <text evidence="1">The sequence shown here is derived from an EMBL/GenBank/DDBJ whole genome shotgun (WGS) entry which is preliminary data.</text>
</comment>
<keyword evidence="2" id="KW-1185">Reference proteome</keyword>
<protein>
    <submittedName>
        <fullName evidence="1">Uncharacterized protein</fullName>
    </submittedName>
</protein>
<dbReference type="RefSeq" id="WP_344498560.1">
    <property type="nucleotide sequence ID" value="NZ_BAAAQD010000001.1"/>
</dbReference>